<dbReference type="PANTHER" id="PTHR36987:SF1">
    <property type="entry name" value="NADH DEHYDROGENASE [UBIQUINONE] 1 BETA SUBCOMPLEX SUBUNIT 2"/>
    <property type="match status" value="1"/>
</dbReference>
<organism evidence="1 2">
    <name type="scientific">Porphyridium purpureum</name>
    <name type="common">Red alga</name>
    <name type="synonym">Porphyridium cruentum</name>
    <dbReference type="NCBI Taxonomy" id="35688"/>
    <lineage>
        <taxon>Eukaryota</taxon>
        <taxon>Rhodophyta</taxon>
        <taxon>Bangiophyceae</taxon>
        <taxon>Porphyridiales</taxon>
        <taxon>Porphyridiaceae</taxon>
        <taxon>Porphyridium</taxon>
    </lineage>
</organism>
<dbReference type="EMBL" id="VRMN01000014">
    <property type="protein sequence ID" value="KAA8491295.1"/>
    <property type="molecule type" value="Genomic_DNA"/>
</dbReference>
<keyword evidence="2" id="KW-1185">Reference proteome</keyword>
<dbReference type="OrthoDB" id="531564at2759"/>
<accession>A0A5J4YJH5</accession>
<dbReference type="GO" id="GO:0045271">
    <property type="term" value="C:respiratory chain complex I"/>
    <property type="evidence" value="ECO:0007669"/>
    <property type="project" value="InterPro"/>
</dbReference>
<dbReference type="PANTHER" id="PTHR36987">
    <property type="entry name" value="NADH DEHYDROGENASE [UBIQUINONE] 1 BETA SUBCOMPLEX SUBUNIT 2-LIKE"/>
    <property type="match status" value="1"/>
</dbReference>
<dbReference type="GO" id="GO:0005743">
    <property type="term" value="C:mitochondrial inner membrane"/>
    <property type="evidence" value="ECO:0007669"/>
    <property type="project" value="InterPro"/>
</dbReference>
<proteinExistence type="predicted"/>
<protein>
    <submittedName>
        <fullName evidence="1">NADH dehydrogenase ubiquinone 1 beta subcomplex subunit 2</fullName>
    </submittedName>
</protein>
<evidence type="ECO:0000313" key="1">
    <source>
        <dbReference type="EMBL" id="KAA8491295.1"/>
    </source>
</evidence>
<name>A0A5J4YJH5_PORPP</name>
<sequence>MGGGYKRMDMTKPFNNVGADMAQPSRRLVLLGRALGTLGWFWIFYRVKEDFPVVLGWRHPWDSPYRPRDPHH</sequence>
<evidence type="ECO:0000313" key="2">
    <source>
        <dbReference type="Proteomes" id="UP000324585"/>
    </source>
</evidence>
<dbReference type="AlphaFoldDB" id="A0A5J4YJH5"/>
<gene>
    <name evidence="1" type="ORF">FVE85_7716</name>
</gene>
<comment type="caution">
    <text evidence="1">The sequence shown here is derived from an EMBL/GenBank/DDBJ whole genome shotgun (WGS) entry which is preliminary data.</text>
</comment>
<dbReference type="Proteomes" id="UP000324585">
    <property type="component" value="Unassembled WGS sequence"/>
</dbReference>
<keyword evidence="1" id="KW-0830">Ubiquinone</keyword>
<reference evidence="2" key="1">
    <citation type="journal article" date="2019" name="Nat. Commun.">
        <title>Expansion of phycobilisome linker gene families in mesophilic red algae.</title>
        <authorList>
            <person name="Lee J."/>
            <person name="Kim D."/>
            <person name="Bhattacharya D."/>
            <person name="Yoon H.S."/>
        </authorList>
    </citation>
    <scope>NUCLEOTIDE SEQUENCE [LARGE SCALE GENOMIC DNA]</scope>
    <source>
        <strain evidence="2">CCMP 1328</strain>
    </source>
</reference>
<dbReference type="InterPro" id="IPR044980">
    <property type="entry name" value="NDUFB2_plant/fungi"/>
</dbReference>